<keyword evidence="5" id="KW-1185">Reference proteome</keyword>
<dbReference type="InterPro" id="IPR036569">
    <property type="entry name" value="RpiB_LacA_LacB_sf"/>
</dbReference>
<dbReference type="KEGG" id="lack:FLP15_03995"/>
<evidence type="ECO:0000313" key="4">
    <source>
        <dbReference type="EMBL" id="QDK70488.1"/>
    </source>
</evidence>
<evidence type="ECO:0000256" key="1">
    <source>
        <dbReference type="ARBA" id="ARBA00008754"/>
    </source>
</evidence>
<evidence type="ECO:0000256" key="2">
    <source>
        <dbReference type="ARBA" id="ARBA00022736"/>
    </source>
</evidence>
<accession>A0A514Z7A9</accession>
<dbReference type="RefSeq" id="WP_142766091.1">
    <property type="nucleotide sequence ID" value="NZ_CP041356.1"/>
</dbReference>
<gene>
    <name evidence="4" type="ORF">FLP15_03995</name>
</gene>
<dbReference type="InterPro" id="IPR003500">
    <property type="entry name" value="RpiB_LacA_LacB"/>
</dbReference>
<organism evidence="4 5">
    <name type="scientific">Lactococcus protaetiae</name>
    <dbReference type="NCBI Taxonomy" id="2592653"/>
    <lineage>
        <taxon>Bacteria</taxon>
        <taxon>Bacillati</taxon>
        <taxon>Bacillota</taxon>
        <taxon>Bacilli</taxon>
        <taxon>Lactobacillales</taxon>
        <taxon>Streptococcaceae</taxon>
        <taxon>Lactococcus</taxon>
    </lineage>
</organism>
<name>A0A514Z7A9_9LACT</name>
<proteinExistence type="inferred from homology"/>
<dbReference type="GO" id="GO:0005988">
    <property type="term" value="P:lactose metabolic process"/>
    <property type="evidence" value="ECO:0007669"/>
    <property type="project" value="UniProtKB-KW"/>
</dbReference>
<evidence type="ECO:0000313" key="5">
    <source>
        <dbReference type="Proteomes" id="UP000315128"/>
    </source>
</evidence>
<dbReference type="SUPFAM" id="SSF89623">
    <property type="entry name" value="Ribose/Galactose isomerase RpiB/AlsB"/>
    <property type="match status" value="1"/>
</dbReference>
<dbReference type="GO" id="GO:0016861">
    <property type="term" value="F:intramolecular oxidoreductase activity, interconverting aldoses and ketoses"/>
    <property type="evidence" value="ECO:0007669"/>
    <property type="project" value="UniProtKB-ARBA"/>
</dbReference>
<comment type="similarity">
    <text evidence="1">Belongs to the LacAB/RpiB family.</text>
</comment>
<evidence type="ECO:0000256" key="3">
    <source>
        <dbReference type="ARBA" id="ARBA00023235"/>
    </source>
</evidence>
<reference evidence="4 5" key="1">
    <citation type="submission" date="2019-07" db="EMBL/GenBank/DDBJ databases">
        <title>Genome sequencing of KACC 19320.</title>
        <authorList>
            <person name="Heo J."/>
            <person name="Kim S.-J."/>
            <person name="Kim J.-S."/>
            <person name="Hong S.-B."/>
            <person name="Kwon S.-W."/>
        </authorList>
    </citation>
    <scope>NUCLEOTIDE SEQUENCE [LARGE SCALE GENOMIC DNA]</scope>
    <source>
        <strain evidence="4 5">KACC 19320</strain>
    </source>
</reference>
<dbReference type="PANTHER" id="PTHR30345:SF6">
    <property type="entry name" value="RIBOSE 5-PHOSPHATE ISOMERASE"/>
    <property type="match status" value="1"/>
</dbReference>
<dbReference type="PANTHER" id="PTHR30345">
    <property type="entry name" value="RIBOSE-5-PHOSPHATE ISOMERASE B"/>
    <property type="match status" value="1"/>
</dbReference>
<keyword evidence="3 4" id="KW-0413">Isomerase</keyword>
<dbReference type="OrthoDB" id="1778624at2"/>
<dbReference type="NCBIfam" id="NF006753">
    <property type="entry name" value="PRK09273.1"/>
    <property type="match status" value="1"/>
</dbReference>
<dbReference type="Gene3D" id="3.40.1400.10">
    <property type="entry name" value="Sugar-phosphate isomerase, RpiB/LacA/LacB"/>
    <property type="match status" value="1"/>
</dbReference>
<dbReference type="Pfam" id="PF02502">
    <property type="entry name" value="LacAB_rpiB"/>
    <property type="match status" value="1"/>
</dbReference>
<dbReference type="AlphaFoldDB" id="A0A514Z7A9"/>
<sequence>MKIALIQASTQIARNHLLFEETKRATEHLGAEVFNFGVVENEENFSYIQISLCVGLLLNSGAIDYVVTGCSSGNGMAIAANALPNVICGYLPTPSDAFLFGRINQGNCASLSLGLNFGWGGEINLRFTLEKLFEAPMNTGYPVESAERKKRDAARFKAIKKLAQTDMLSVLTGLEEELVSPIFRKRELIDFILENATNSELTAFLRAKIK</sequence>
<protein>
    <submittedName>
        <fullName evidence="4">Sugar phosphate isomerase</fullName>
    </submittedName>
</protein>
<dbReference type="EMBL" id="CP041356">
    <property type="protein sequence ID" value="QDK70488.1"/>
    <property type="molecule type" value="Genomic_DNA"/>
</dbReference>
<dbReference type="Proteomes" id="UP000315128">
    <property type="component" value="Chromosome"/>
</dbReference>
<keyword evidence="2" id="KW-0423">Lactose metabolism</keyword>